<evidence type="ECO:0000313" key="3">
    <source>
        <dbReference type="Proteomes" id="UP000823896"/>
    </source>
</evidence>
<evidence type="ECO:0000256" key="1">
    <source>
        <dbReference type="SAM" id="Phobius"/>
    </source>
</evidence>
<reference evidence="2" key="2">
    <citation type="submission" date="2021-04" db="EMBL/GenBank/DDBJ databases">
        <authorList>
            <person name="Gilroy R."/>
        </authorList>
    </citation>
    <scope>NUCLEOTIDE SEQUENCE</scope>
    <source>
        <strain evidence="2">CHK187-11901</strain>
    </source>
</reference>
<reference evidence="2" key="1">
    <citation type="journal article" date="2021" name="PeerJ">
        <title>Extensive microbial diversity within the chicken gut microbiome revealed by metagenomics and culture.</title>
        <authorList>
            <person name="Gilroy R."/>
            <person name="Ravi A."/>
            <person name="Getino M."/>
            <person name="Pursley I."/>
            <person name="Horton D.L."/>
            <person name="Alikhan N.F."/>
            <person name="Baker D."/>
            <person name="Gharbi K."/>
            <person name="Hall N."/>
            <person name="Watson M."/>
            <person name="Adriaenssens E.M."/>
            <person name="Foster-Nyarko E."/>
            <person name="Jarju S."/>
            <person name="Secka A."/>
            <person name="Antonio M."/>
            <person name="Oren A."/>
            <person name="Chaudhuri R.R."/>
            <person name="La Ragione R."/>
            <person name="Hildebrand F."/>
            <person name="Pallen M.J."/>
        </authorList>
    </citation>
    <scope>NUCLEOTIDE SEQUENCE</scope>
    <source>
        <strain evidence="2">CHK187-11901</strain>
    </source>
</reference>
<proteinExistence type="predicted"/>
<feature type="transmembrane region" description="Helical" evidence="1">
    <location>
        <begin position="156"/>
        <end position="175"/>
    </location>
</feature>
<keyword evidence="1" id="KW-1133">Transmembrane helix</keyword>
<feature type="transmembrane region" description="Helical" evidence="1">
    <location>
        <begin position="82"/>
        <end position="104"/>
    </location>
</feature>
<evidence type="ECO:0000313" key="2">
    <source>
        <dbReference type="EMBL" id="HJC36791.1"/>
    </source>
</evidence>
<keyword evidence="1" id="KW-0472">Membrane</keyword>
<gene>
    <name evidence="2" type="ORF">H9702_06635</name>
</gene>
<accession>A0A9D2NSM7</accession>
<name>A0A9D2NSM7_9FIRM</name>
<comment type="caution">
    <text evidence="2">The sequence shown here is derived from an EMBL/GenBank/DDBJ whole genome shotgun (WGS) entry which is preliminary data.</text>
</comment>
<sequence>MADYLDSFVDTREKRRLLIRLLCWLCWLAICGVALYTAYRLIRVSDYAGLFGLLDAPDMEWFVISRMVLQAMSIAQGSWWDYLSAALSVVSLPEWILLFVSLFLACGSRRIWKHVALVFVQFLYFLAVGILFLLALRARSLQEVIGVLRMIGMLSFGVYGVVALVLLIQLAGTLCRYRRALLVHPVEISVEEGAEGQE</sequence>
<keyword evidence="1" id="KW-0812">Transmembrane</keyword>
<dbReference type="EMBL" id="DWWM01000042">
    <property type="protein sequence ID" value="HJC36791.1"/>
    <property type="molecule type" value="Genomic_DNA"/>
</dbReference>
<feature type="transmembrane region" description="Helical" evidence="1">
    <location>
        <begin position="116"/>
        <end position="136"/>
    </location>
</feature>
<organism evidence="2 3">
    <name type="scientific">Candidatus Merdibacter merdavium</name>
    <dbReference type="NCBI Taxonomy" id="2838692"/>
    <lineage>
        <taxon>Bacteria</taxon>
        <taxon>Bacillati</taxon>
        <taxon>Bacillota</taxon>
        <taxon>Erysipelotrichia</taxon>
        <taxon>Erysipelotrichales</taxon>
        <taxon>Erysipelotrichaceae</taxon>
        <taxon>Merdibacter</taxon>
    </lineage>
</organism>
<protein>
    <submittedName>
        <fullName evidence="2">Uncharacterized protein</fullName>
    </submittedName>
</protein>
<dbReference type="AlphaFoldDB" id="A0A9D2NSM7"/>
<feature type="transmembrane region" description="Helical" evidence="1">
    <location>
        <begin position="21"/>
        <end position="42"/>
    </location>
</feature>
<dbReference type="Proteomes" id="UP000823896">
    <property type="component" value="Unassembled WGS sequence"/>
</dbReference>